<name>A0A0U4VTN7_9PSEU</name>
<dbReference type="GO" id="GO:0006629">
    <property type="term" value="P:lipid metabolic process"/>
    <property type="evidence" value="ECO:0007669"/>
    <property type="project" value="InterPro"/>
</dbReference>
<feature type="signal peptide" evidence="1">
    <location>
        <begin position="1"/>
        <end position="24"/>
    </location>
</feature>
<dbReference type="Gene3D" id="3.20.20.190">
    <property type="entry name" value="Phosphatidylinositol (PI) phosphodiesterase"/>
    <property type="match status" value="1"/>
</dbReference>
<dbReference type="AlphaFoldDB" id="A0A0U4VTN7"/>
<evidence type="ECO:0007829" key="5">
    <source>
        <dbReference type="PDB" id="7YMP"/>
    </source>
</evidence>
<proteinExistence type="evidence at protein level"/>
<feature type="binding site" evidence="4">
    <location>
        <position position="75"/>
    </location>
    <ligand>
        <name>Ca(2+)</name>
        <dbReference type="ChEBI" id="CHEBI:29108"/>
    </ligand>
</feature>
<dbReference type="SABIO-RK" id="A0A0U4VTN7"/>
<dbReference type="BRENDA" id="3.3.2.2">
    <property type="organism ID" value="16399"/>
</dbReference>
<dbReference type="PDB" id="7YMR">
    <property type="method" value="X-ray"/>
    <property type="resolution" value="2.69 A"/>
    <property type="chains" value="A/B/C/D=28-334"/>
</dbReference>
<dbReference type="PDB" id="7YMP">
    <property type="method" value="X-ray"/>
    <property type="resolution" value="2.57 A"/>
    <property type="chains" value="A/B/C/D/E/F/G/H=28-334"/>
</dbReference>
<dbReference type="EMBL" id="AB874601">
    <property type="protein sequence ID" value="BAU20377.1"/>
    <property type="molecule type" value="Genomic_DNA"/>
</dbReference>
<evidence type="ECO:0007829" key="4">
    <source>
        <dbReference type="PDB" id="7YM0"/>
    </source>
</evidence>
<gene>
    <name evidence="3" type="primary">lyspls</name>
</gene>
<dbReference type="PANTHER" id="PTHR46211">
    <property type="entry name" value="GLYCEROPHOSPHORYL DIESTER PHOSPHODIESTERASE"/>
    <property type="match status" value="1"/>
</dbReference>
<reference evidence="3" key="1">
    <citation type="journal article" date="2016" name="FEBS Open Bio">
        <title>Molecular cloning, heterologous expression, and enzymatic characterization of lysoplasmalogen-specific phospholipase D from Thermocrispum sp.</title>
        <authorList>
            <person name="Matsumoto Y."/>
            <person name="Kashiwabara N."/>
            <person name="Oyama T."/>
            <person name="Murayama K."/>
            <person name="Matsumoto H."/>
            <person name="Sakasegawa S."/>
            <person name="Sugimori D."/>
        </authorList>
    </citation>
    <scope>NUCLEOTIDE SEQUENCE</scope>
    <source>
        <strain evidence="3">RD004668</strain>
    </source>
</reference>
<feature type="binding site" evidence="4">
    <location>
        <position position="175"/>
    </location>
    <ligand>
        <name>Ca(2+)</name>
        <dbReference type="ChEBI" id="CHEBI:29108"/>
    </ligand>
</feature>
<dbReference type="InterPro" id="IPR030395">
    <property type="entry name" value="GP_PDE_dom"/>
</dbReference>
<dbReference type="PDB" id="7YM0">
    <property type="method" value="X-ray"/>
    <property type="resolution" value="2.91 A"/>
    <property type="chains" value="A/B=28-334"/>
</dbReference>
<reference evidence="4 5" key="2">
    <citation type="journal article" date="2022" name="Biosci. Biotechnol. Biochem.">
        <title>Structural basis for the substrate specificity switching of lysoplasmalogen-specific phospholipase D from Thermocrispum sp. RD004668.</title>
        <authorList>
            <person name="Hamana H."/>
            <person name="Yasutake Y."/>
            <person name="Kato-Murayama M."/>
            <person name="Hosaka T."/>
            <person name="Shirouzu M."/>
            <person name="Sakasegawa S.I."/>
            <person name="Sugimori D."/>
            <person name="Murayama K."/>
        </authorList>
    </citation>
    <scope>X-RAY CRYSTALLOGRAPHY (2.29 ANGSTROMS) OF 28-334 IN COMPLEX WITH CA(2+)</scope>
    <scope>DISULFIDE BONDS</scope>
</reference>
<dbReference type="Pfam" id="PF03009">
    <property type="entry name" value="GDPD"/>
    <property type="match status" value="1"/>
</dbReference>
<feature type="binding site" evidence="4">
    <location>
        <position position="73"/>
    </location>
    <ligand>
        <name>Ca(2+)</name>
        <dbReference type="ChEBI" id="CHEBI:29108"/>
    </ligand>
</feature>
<dbReference type="GO" id="GO:0008081">
    <property type="term" value="F:phosphoric diester hydrolase activity"/>
    <property type="evidence" value="ECO:0007669"/>
    <property type="project" value="InterPro"/>
</dbReference>
<feature type="domain" description="GP-PDE" evidence="2">
    <location>
        <begin position="41"/>
        <end position="317"/>
    </location>
</feature>
<dbReference type="CDD" id="cd08561">
    <property type="entry name" value="GDPD_cytoplasmic_ScUgpQ2_like"/>
    <property type="match status" value="1"/>
</dbReference>
<evidence type="ECO:0000256" key="1">
    <source>
        <dbReference type="SAM" id="SignalP"/>
    </source>
</evidence>
<keyword evidence="1" id="KW-0732">Signal</keyword>
<dbReference type="GO" id="GO:0046872">
    <property type="term" value="F:metal ion binding"/>
    <property type="evidence" value="ECO:0007669"/>
    <property type="project" value="UniProtKB-KW"/>
</dbReference>
<evidence type="ECO:0000259" key="2">
    <source>
        <dbReference type="PROSITE" id="PS51704"/>
    </source>
</evidence>
<dbReference type="PANTHER" id="PTHR46211:SF14">
    <property type="entry name" value="GLYCEROPHOSPHODIESTER PHOSPHODIESTERASE"/>
    <property type="match status" value="1"/>
</dbReference>
<evidence type="ECO:0000313" key="3">
    <source>
        <dbReference type="EMBL" id="BAU20377.1"/>
    </source>
</evidence>
<keyword evidence="4" id="KW-0106">Calcium</keyword>
<dbReference type="PDB" id="7YMQ">
    <property type="method" value="X-ray"/>
    <property type="resolution" value="2.29 A"/>
    <property type="chains" value="A/B/C/D/E/F/G/H=28-334"/>
</dbReference>
<dbReference type="BRENDA" id="3.1.4.2">
    <property type="organism ID" value="16399"/>
</dbReference>
<organism evidence="3">
    <name type="scientific">Thermocrispum sp. RD004668</name>
    <dbReference type="NCBI Taxonomy" id="1424779"/>
    <lineage>
        <taxon>Bacteria</taxon>
        <taxon>Bacillati</taxon>
        <taxon>Actinomycetota</taxon>
        <taxon>Actinomycetes</taxon>
        <taxon>Pseudonocardiales</taxon>
        <taxon>Pseudonocardiaceae</taxon>
        <taxon>Thermocrispum</taxon>
    </lineage>
</organism>
<dbReference type="SMR" id="A0A0U4VTN7"/>
<protein>
    <submittedName>
        <fullName evidence="3">Lysoplasmalogenase</fullName>
    </submittedName>
</protein>
<sequence length="334" mass="36236">MHPMRRAVVLVVTVALVLAFPGPAAGETTRTTDNPWLDARVLNMAHAGGENEAPANTLYAFKRAVKLGANMLELDVQSTKDDQLVVIHNATVDQTTDGTGKVRDLTFEQVHELDAAYNFIPGRHAVPGEPPESYPLRGVRTGEKKPPPGYQPSDFAIPKLADVLEAFPRTPINIEIKGTSDADIPSFLHNAKLLARLLKKTGRTDFIVTSFNDLAVAKFHLLAPDIPIAPGMAGLAAYFLLGVKPMHGTVALQIPVRYQGLEIATPEFIRRAHADGYAVHVWFSGTAPDDEATYNRIIDSCADGLMPAYPALLERILDERGIERPGRPGVDPCG</sequence>
<keyword evidence="4 5" id="KW-0002">3D-structure</keyword>
<accession>A0A0U4VTN7</accession>
<keyword evidence="4" id="KW-0479">Metal-binding</keyword>
<feature type="chain" id="PRO_5039508341" evidence="1">
    <location>
        <begin position="25"/>
        <end position="334"/>
    </location>
</feature>
<dbReference type="InterPro" id="IPR017946">
    <property type="entry name" value="PLC-like_Pdiesterase_TIM-brl"/>
</dbReference>
<dbReference type="SUPFAM" id="SSF51695">
    <property type="entry name" value="PLC-like phosphodiesterases"/>
    <property type="match status" value="1"/>
</dbReference>
<feature type="disulfide bond" evidence="4 5">
    <location>
        <begin position="301"/>
        <end position="333"/>
    </location>
</feature>
<dbReference type="PROSITE" id="PS51704">
    <property type="entry name" value="GP_PDE"/>
    <property type="match status" value="1"/>
</dbReference>